<name>A0A4Y2HY18_ARAVE</name>
<gene>
    <name evidence="1" type="ORF">AVEN_53075_1</name>
</gene>
<evidence type="ECO:0000313" key="1">
    <source>
        <dbReference type="EMBL" id="GBM70321.1"/>
    </source>
</evidence>
<proteinExistence type="predicted"/>
<protein>
    <submittedName>
        <fullName evidence="1">Uncharacterized protein</fullName>
    </submittedName>
</protein>
<dbReference type="Proteomes" id="UP000499080">
    <property type="component" value="Unassembled WGS sequence"/>
</dbReference>
<evidence type="ECO:0000313" key="2">
    <source>
        <dbReference type="Proteomes" id="UP000499080"/>
    </source>
</evidence>
<sequence>MPNEEDLSAPSAFLEGLLRAAGPHSCEARGNQANPAQPARRRAAFHSRGLRLPVERASALGHWWGAEGALLRCAKVQLDWTRRFDVILWATSRSRVPVDGAAIASDVRGSSCREQTRRDETHKRRWFFFPDKD</sequence>
<accession>A0A4Y2HY18</accession>
<keyword evidence="2" id="KW-1185">Reference proteome</keyword>
<dbReference type="EMBL" id="BGPR01104629">
    <property type="protein sequence ID" value="GBM70321.1"/>
    <property type="molecule type" value="Genomic_DNA"/>
</dbReference>
<comment type="caution">
    <text evidence="1">The sequence shown here is derived from an EMBL/GenBank/DDBJ whole genome shotgun (WGS) entry which is preliminary data.</text>
</comment>
<reference evidence="1 2" key="1">
    <citation type="journal article" date="2019" name="Sci. Rep.">
        <title>Orb-weaving spider Araneus ventricosus genome elucidates the spidroin gene catalogue.</title>
        <authorList>
            <person name="Kono N."/>
            <person name="Nakamura H."/>
            <person name="Ohtoshi R."/>
            <person name="Moran D.A.P."/>
            <person name="Shinohara A."/>
            <person name="Yoshida Y."/>
            <person name="Fujiwara M."/>
            <person name="Mori M."/>
            <person name="Tomita M."/>
            <person name="Arakawa K."/>
        </authorList>
    </citation>
    <scope>NUCLEOTIDE SEQUENCE [LARGE SCALE GENOMIC DNA]</scope>
</reference>
<organism evidence="1 2">
    <name type="scientific">Araneus ventricosus</name>
    <name type="common">Orbweaver spider</name>
    <name type="synonym">Epeira ventricosa</name>
    <dbReference type="NCBI Taxonomy" id="182803"/>
    <lineage>
        <taxon>Eukaryota</taxon>
        <taxon>Metazoa</taxon>
        <taxon>Ecdysozoa</taxon>
        <taxon>Arthropoda</taxon>
        <taxon>Chelicerata</taxon>
        <taxon>Arachnida</taxon>
        <taxon>Araneae</taxon>
        <taxon>Araneomorphae</taxon>
        <taxon>Entelegynae</taxon>
        <taxon>Araneoidea</taxon>
        <taxon>Araneidae</taxon>
        <taxon>Araneus</taxon>
    </lineage>
</organism>
<dbReference type="AlphaFoldDB" id="A0A4Y2HY18"/>